<keyword evidence="8" id="KW-1185">Reference proteome</keyword>
<dbReference type="PROSITE" id="PS50268">
    <property type="entry name" value="CADHERIN_2"/>
    <property type="match status" value="2"/>
</dbReference>
<keyword evidence="2" id="KW-0812">Transmembrane</keyword>
<name>A0ABD3WL56_SINWO</name>
<dbReference type="PANTHER" id="PTHR24028">
    <property type="entry name" value="CADHERIN-87A"/>
    <property type="match status" value="1"/>
</dbReference>
<evidence type="ECO:0000256" key="1">
    <source>
        <dbReference type="ARBA" id="ARBA00004167"/>
    </source>
</evidence>
<keyword evidence="3" id="KW-0472">Membrane</keyword>
<dbReference type="PANTHER" id="PTHR24028:SF328">
    <property type="entry name" value="CADHERIN-3"/>
    <property type="match status" value="1"/>
</dbReference>
<dbReference type="InterPro" id="IPR050174">
    <property type="entry name" value="Protocadherin/Cadherin-CA"/>
</dbReference>
<evidence type="ECO:0000259" key="6">
    <source>
        <dbReference type="PROSITE" id="PS50268"/>
    </source>
</evidence>
<protein>
    <recommendedName>
        <fullName evidence="6">Cadherin domain-containing protein</fullName>
    </recommendedName>
</protein>
<dbReference type="InterPro" id="IPR015919">
    <property type="entry name" value="Cadherin-like_sf"/>
</dbReference>
<evidence type="ECO:0000313" key="7">
    <source>
        <dbReference type="EMBL" id="KAL3873978.1"/>
    </source>
</evidence>
<feature type="non-terminal residue" evidence="7">
    <location>
        <position position="1"/>
    </location>
</feature>
<dbReference type="SUPFAM" id="SSF49313">
    <property type="entry name" value="Cadherin-like"/>
    <property type="match status" value="4"/>
</dbReference>
<dbReference type="EMBL" id="JBJQND010000006">
    <property type="protein sequence ID" value="KAL3873978.1"/>
    <property type="molecule type" value="Genomic_DNA"/>
</dbReference>
<keyword evidence="4" id="KW-0325">Glycoprotein</keyword>
<evidence type="ECO:0000256" key="5">
    <source>
        <dbReference type="PROSITE-ProRule" id="PRU00043"/>
    </source>
</evidence>
<dbReference type="Proteomes" id="UP001634394">
    <property type="component" value="Unassembled WGS sequence"/>
</dbReference>
<keyword evidence="3" id="KW-1133">Transmembrane helix</keyword>
<keyword evidence="5" id="KW-0106">Calcium</keyword>
<evidence type="ECO:0000313" key="8">
    <source>
        <dbReference type="Proteomes" id="UP001634394"/>
    </source>
</evidence>
<feature type="domain" description="Cadherin" evidence="6">
    <location>
        <begin position="184"/>
        <end position="304"/>
    </location>
</feature>
<feature type="non-terminal residue" evidence="7">
    <location>
        <position position="839"/>
    </location>
</feature>
<dbReference type="InterPro" id="IPR002126">
    <property type="entry name" value="Cadherin-like_dom"/>
</dbReference>
<evidence type="ECO:0000256" key="2">
    <source>
        <dbReference type="ARBA" id="ARBA00022692"/>
    </source>
</evidence>
<proteinExistence type="predicted"/>
<reference evidence="7 8" key="1">
    <citation type="submission" date="2024-11" db="EMBL/GenBank/DDBJ databases">
        <title>Chromosome-level genome assembly of the freshwater bivalve Anodonta woodiana.</title>
        <authorList>
            <person name="Chen X."/>
        </authorList>
    </citation>
    <scope>NUCLEOTIDE SEQUENCE [LARGE SCALE GENOMIC DNA]</scope>
    <source>
        <strain evidence="7">MN2024</strain>
        <tissue evidence="7">Gills</tissue>
    </source>
</reference>
<evidence type="ECO:0000256" key="4">
    <source>
        <dbReference type="ARBA" id="ARBA00023180"/>
    </source>
</evidence>
<organism evidence="7 8">
    <name type="scientific">Sinanodonta woodiana</name>
    <name type="common">Chinese pond mussel</name>
    <name type="synonym">Anodonta woodiana</name>
    <dbReference type="NCBI Taxonomy" id="1069815"/>
    <lineage>
        <taxon>Eukaryota</taxon>
        <taxon>Metazoa</taxon>
        <taxon>Spiralia</taxon>
        <taxon>Lophotrochozoa</taxon>
        <taxon>Mollusca</taxon>
        <taxon>Bivalvia</taxon>
        <taxon>Autobranchia</taxon>
        <taxon>Heteroconchia</taxon>
        <taxon>Palaeoheterodonta</taxon>
        <taxon>Unionida</taxon>
        <taxon>Unionoidea</taxon>
        <taxon>Unionidae</taxon>
        <taxon>Unioninae</taxon>
        <taxon>Sinanodonta</taxon>
    </lineage>
</organism>
<comment type="subcellular location">
    <subcellularLocation>
        <location evidence="1">Membrane</location>
        <topology evidence="1">Single-pass membrane protein</topology>
    </subcellularLocation>
</comment>
<evidence type="ECO:0000256" key="3">
    <source>
        <dbReference type="ARBA" id="ARBA00022989"/>
    </source>
</evidence>
<accession>A0ABD3WL56</accession>
<dbReference type="Gene3D" id="2.60.40.60">
    <property type="entry name" value="Cadherins"/>
    <property type="match status" value="5"/>
</dbReference>
<feature type="domain" description="Cadherin" evidence="6">
    <location>
        <begin position="511"/>
        <end position="598"/>
    </location>
</feature>
<dbReference type="CDD" id="cd11304">
    <property type="entry name" value="Cadherin_repeat"/>
    <property type="match status" value="2"/>
</dbReference>
<comment type="caution">
    <text evidence="7">The sequence shown here is derived from an EMBL/GenBank/DDBJ whole genome shotgun (WGS) entry which is preliminary data.</text>
</comment>
<dbReference type="AlphaFoldDB" id="A0ABD3WL56"/>
<dbReference type="GO" id="GO:0016020">
    <property type="term" value="C:membrane"/>
    <property type="evidence" value="ECO:0007669"/>
    <property type="project" value="UniProtKB-SubCell"/>
</dbReference>
<gene>
    <name evidence="7" type="ORF">ACJMK2_037052</name>
</gene>
<sequence length="839" mass="90534">TIPYFNNLPAATTISEQTAVGSTLYTVNVTDDNPRDVLTVTIMTSTSYFTFDSTTRGVKVTAVLSGAIGANILLFKVSDPYSKTSTGTFTITVTNVAPVIYNLPASKAIIETTYNETLLHTINVTDASTNITCSLVSTGVPFLVKQIPSTTYWEIYLKSNPGLQYSNVSLYPLTISCTDGWNATTAVFTVNITENKPPTFTNLGNTTVSLTTAQTTGNVVYTVSATDNENDVLTFNFTCYPSTCPFTISNSTGLITVSADLQGWPVPLYSVNIYVYDGRSLVGPTVLNVTITETIPYFTNLPANMTISETVAIGNILYTLSCIDANTKDNLTVTMTTSTSVFTFDSVSKQIKVLSSLAGAIGSNVLVFKVWDPYNQTSTGTFTIIVSNVAPVIRNLPVSTSIIETTYIETLLHTINVTDLSTSITCNLTTTGVPFLVKLVPNTTQWGIYLKNSPSLEYNITKVYSLNISCDDGFDAVTGIMTVNIIENIPPVVMGLATMPIISLTTAQDSGIVIYTMSATDNENDTLLFNFTCFPSACPFSINSSSGVIKLSQNLDGHPIRSYAVNVYVCDGHSLVGPTVLNVTITETVPYFINLPANMTINETVAAGNALYTLTFKDDNPRDNLTVTLLTNTSYFTLDKNTNTIRVASSLPRAIGTNALLFAVADPYLQTSTGTFIIIVTNVVPVIHSLPASTSIIETTYNETLLHTINVTDTSTSITCSMMTANVSFEVKQITATGDWGIYVQKNPNLEYNLTNVYLLNISCSDGIDADFGIFTVNITENIPPIITNLDSTPNVSLTTAWKLTDVIYTVSAADNENDTLSFNFTCNPSPCPFSISQS</sequence>
<dbReference type="GO" id="GO:0005509">
    <property type="term" value="F:calcium ion binding"/>
    <property type="evidence" value="ECO:0007669"/>
    <property type="project" value="UniProtKB-UniRule"/>
</dbReference>